<feature type="domain" description="AAA" evidence="1">
    <location>
        <begin position="122"/>
        <end position="317"/>
    </location>
</feature>
<protein>
    <submittedName>
        <fullName evidence="2">ParA family protein</fullName>
    </submittedName>
</protein>
<sequence>MNSNRKRLTEFLSERYVSSEREWIELEFSPTGLLNITIVSDYFSSMNQSERMNDLIQLLDTSYEFGFIYIFTVNEAKELDITRTSKNVEGTPKSWGDLASMVQNEDEQTEGIDSSKNSPDIRTVAFYSYKGGVGRTTALVHVAAILAKRGNKVLIVDLDLEAPSLHMLFKKLSPEPTSGMVDYLYERAYTPANKYNIHISNIIGEMHLENAPGRLFVIPAGTVDYSYITKVDDLRVAALRDKKIWNTFLYDVNEQLHPDIILIDSRTGINEWGAFSLLEAADDIILCMYPNEENYEGLSLISDGLKLLENNSNKTINFVLTKVPSNKDGKKRADVYWEKVRVSLNNYEEDTNDTYSDTDGGEPVVIYYNADIALSETYPIEHLFSVYAPVANLIDEGSEQNKLKVILSGTNRWKIIESLVFESVDAKDEKNDLGKVFQRTSDFDKFIDENTAVIHGQKGTGKTALYWMLLKYSDNAKAIAKGRLDRITPISGHGHFSARPGKEEFRYMYEKLGEKASWEAVWRAYSVLRLYMENKLPPFRNNKYEVIYQALKKVGKRNDIWSHDHTLILISLSSDIEKSILIKDYMQFLNDEFKKKEQITWLLYDDLDEDIQERSAYQNDVLSGLFYFVRSVDAQKLSNIKFKIFIREDIWDRINFTNKSHFNGRDVLLQWSRIDFLRLALRQSFYSSQYKELVDKFFPVQEIDHASEEAILDALQILWGIRREKNRNSKYVGRWVHERLTDASGTTFPRVLGLLLSAAKDHEMQYINQAHVPAPSDRLLRSQSLNAGLISAAKHRSQELREEYPDLVKVFDSLSNFSELCGKKDIETIYKECYKPMDRTLDDFIATLKNIGLVSEDYVKGEIQYRFADMYVHGFGMKRSHGRKL</sequence>
<proteinExistence type="predicted"/>
<name>A0A3G3K3Z4_9BACL</name>
<dbReference type="RefSeq" id="WP_123042837.1">
    <property type="nucleotide sequence ID" value="NZ_CP033433.1"/>
</dbReference>
<accession>A0A3G3K3Z4</accession>
<dbReference type="InterPro" id="IPR027417">
    <property type="entry name" value="P-loop_NTPase"/>
</dbReference>
<dbReference type="SUPFAM" id="SSF52540">
    <property type="entry name" value="P-loop containing nucleoside triphosphate hydrolases"/>
    <property type="match status" value="1"/>
</dbReference>
<evidence type="ECO:0000313" key="2">
    <source>
        <dbReference type="EMBL" id="AYQ74757.1"/>
    </source>
</evidence>
<dbReference type="Proteomes" id="UP000269097">
    <property type="component" value="Chromosome"/>
</dbReference>
<dbReference type="Gene3D" id="3.40.50.300">
    <property type="entry name" value="P-loop containing nucleotide triphosphate hydrolases"/>
    <property type="match status" value="1"/>
</dbReference>
<dbReference type="KEGG" id="coh:EAV92_20705"/>
<evidence type="ECO:0000259" key="1">
    <source>
        <dbReference type="Pfam" id="PF13614"/>
    </source>
</evidence>
<dbReference type="NCBIfam" id="NF047389">
    <property type="entry name" value="ATPase_Sll1717"/>
    <property type="match status" value="1"/>
</dbReference>
<dbReference type="EMBL" id="CP033433">
    <property type="protein sequence ID" value="AYQ74757.1"/>
    <property type="molecule type" value="Genomic_DNA"/>
</dbReference>
<evidence type="ECO:0000313" key="3">
    <source>
        <dbReference type="Proteomes" id="UP000269097"/>
    </source>
</evidence>
<dbReference type="AlphaFoldDB" id="A0A3G3K3Z4"/>
<dbReference type="PANTHER" id="PTHR13696:SF52">
    <property type="entry name" value="PARA FAMILY PROTEIN CT_582"/>
    <property type="match status" value="1"/>
</dbReference>
<dbReference type="NCBIfam" id="NF047398">
    <property type="entry name" value="AAA_KGGVGR"/>
    <property type="match status" value="1"/>
</dbReference>
<organism evidence="2 3">
    <name type="scientific">Cohnella candidum</name>
    <dbReference type="NCBI Taxonomy" id="2674991"/>
    <lineage>
        <taxon>Bacteria</taxon>
        <taxon>Bacillati</taxon>
        <taxon>Bacillota</taxon>
        <taxon>Bacilli</taxon>
        <taxon>Bacillales</taxon>
        <taxon>Paenibacillaceae</taxon>
        <taxon>Cohnella</taxon>
    </lineage>
</organism>
<dbReference type="InterPro" id="IPR050678">
    <property type="entry name" value="DNA_Partitioning_ATPase"/>
</dbReference>
<dbReference type="Pfam" id="PF13614">
    <property type="entry name" value="AAA_31"/>
    <property type="match status" value="1"/>
</dbReference>
<dbReference type="CDD" id="cd02042">
    <property type="entry name" value="ParAB_family"/>
    <property type="match status" value="1"/>
</dbReference>
<dbReference type="PANTHER" id="PTHR13696">
    <property type="entry name" value="P-LOOP CONTAINING NUCLEOSIDE TRIPHOSPHATE HYDROLASE"/>
    <property type="match status" value="1"/>
</dbReference>
<reference evidence="2 3" key="1">
    <citation type="submission" date="2018-10" db="EMBL/GenBank/DDBJ databases">
        <title>Genome Sequence of Cohnella sp.</title>
        <authorList>
            <person name="Srinivasan S."/>
            <person name="Kim M.K."/>
        </authorList>
    </citation>
    <scope>NUCLEOTIDE SEQUENCE [LARGE SCALE GENOMIC DNA]</scope>
    <source>
        <strain evidence="2 3">18JY8-7</strain>
    </source>
</reference>
<keyword evidence="3" id="KW-1185">Reference proteome</keyword>
<gene>
    <name evidence="2" type="ORF">EAV92_20705</name>
</gene>
<dbReference type="InterPro" id="IPR025669">
    <property type="entry name" value="AAA_dom"/>
</dbReference>
<dbReference type="InterPro" id="IPR059206">
    <property type="entry name" value="Sll1717-like"/>
</dbReference>